<evidence type="ECO:0000256" key="1">
    <source>
        <dbReference type="ARBA" id="ARBA00004229"/>
    </source>
</evidence>
<dbReference type="EMBL" id="JAGKQM010000019">
    <property type="protein sequence ID" value="KAH0855921.1"/>
    <property type="molecule type" value="Genomic_DNA"/>
</dbReference>
<evidence type="ECO:0000256" key="2">
    <source>
        <dbReference type="ARBA" id="ARBA00006484"/>
    </source>
</evidence>
<feature type="compositionally biased region" description="Basic and acidic residues" evidence="8">
    <location>
        <begin position="10"/>
        <end position="22"/>
    </location>
</feature>
<dbReference type="PRINTS" id="PR00080">
    <property type="entry name" value="SDRFAMILY"/>
</dbReference>
<dbReference type="PRINTS" id="PR00081">
    <property type="entry name" value="GDHRDH"/>
</dbReference>
<keyword evidence="5" id="KW-0560">Oxidoreductase</keyword>
<evidence type="ECO:0000256" key="4">
    <source>
        <dbReference type="ARBA" id="ARBA00022640"/>
    </source>
</evidence>
<evidence type="ECO:0000256" key="7">
    <source>
        <dbReference type="ARBA" id="ARBA00023098"/>
    </source>
</evidence>
<comment type="similarity">
    <text evidence="2">Belongs to the short-chain dehydrogenases/reductases (SDR) family.</text>
</comment>
<dbReference type="SUPFAM" id="SSF51735">
    <property type="entry name" value="NAD(P)-binding Rossmann-fold domains"/>
    <property type="match status" value="1"/>
</dbReference>
<comment type="caution">
    <text evidence="9">The sequence shown here is derived from an EMBL/GenBank/DDBJ whole genome shotgun (WGS) entry which is preliminary data.</text>
</comment>
<dbReference type="Pfam" id="PF13561">
    <property type="entry name" value="adh_short_C2"/>
    <property type="match status" value="1"/>
</dbReference>
<gene>
    <name evidence="9" type="ORF">HID58_084182</name>
</gene>
<keyword evidence="6" id="KW-0520">NAD</keyword>
<proteinExistence type="inferred from homology"/>
<accession>A0ABQ7XJ76</accession>
<dbReference type="Proteomes" id="UP000824890">
    <property type="component" value="Unassembled WGS sequence"/>
</dbReference>
<dbReference type="Gene3D" id="3.40.50.720">
    <property type="entry name" value="NAD(P)-binding Rossmann-like Domain"/>
    <property type="match status" value="1"/>
</dbReference>
<keyword evidence="10" id="KW-1185">Reference proteome</keyword>
<evidence type="ECO:0000313" key="10">
    <source>
        <dbReference type="Proteomes" id="UP000824890"/>
    </source>
</evidence>
<keyword evidence="7" id="KW-0443">Lipid metabolism</keyword>
<dbReference type="PROSITE" id="PS00061">
    <property type="entry name" value="ADH_SHORT"/>
    <property type="match status" value="1"/>
</dbReference>
<feature type="non-terminal residue" evidence="9">
    <location>
        <position position="1"/>
    </location>
</feature>
<evidence type="ECO:0008006" key="11">
    <source>
        <dbReference type="Google" id="ProtNLM"/>
    </source>
</evidence>
<protein>
    <recommendedName>
        <fullName evidence="11">3-oxoacyl-[acyl-carrier-protein] reductase</fullName>
    </recommendedName>
</protein>
<dbReference type="InterPro" id="IPR020904">
    <property type="entry name" value="Sc_DH/Rdtase_CS"/>
</dbReference>
<organism evidence="9 10">
    <name type="scientific">Brassica napus</name>
    <name type="common">Rape</name>
    <dbReference type="NCBI Taxonomy" id="3708"/>
    <lineage>
        <taxon>Eukaryota</taxon>
        <taxon>Viridiplantae</taxon>
        <taxon>Streptophyta</taxon>
        <taxon>Embryophyta</taxon>
        <taxon>Tracheophyta</taxon>
        <taxon>Spermatophyta</taxon>
        <taxon>Magnoliopsida</taxon>
        <taxon>eudicotyledons</taxon>
        <taxon>Gunneridae</taxon>
        <taxon>Pentapetalae</taxon>
        <taxon>rosids</taxon>
        <taxon>malvids</taxon>
        <taxon>Brassicales</taxon>
        <taxon>Brassicaceae</taxon>
        <taxon>Brassiceae</taxon>
        <taxon>Brassica</taxon>
    </lineage>
</organism>
<evidence type="ECO:0000256" key="5">
    <source>
        <dbReference type="ARBA" id="ARBA00023002"/>
    </source>
</evidence>
<keyword evidence="4" id="KW-0934">Plastid</keyword>
<name>A0ABQ7XJ76_BRANA</name>
<comment type="subcellular location">
    <subcellularLocation>
        <location evidence="1">Plastid</location>
        <location evidence="1">Chloroplast</location>
    </subcellularLocation>
</comment>
<evidence type="ECO:0000256" key="3">
    <source>
        <dbReference type="ARBA" id="ARBA00022528"/>
    </source>
</evidence>
<dbReference type="PANTHER" id="PTHR43180:SF28">
    <property type="entry name" value="NAD(P)-BINDING ROSSMANN-FOLD SUPERFAMILY PROTEIN"/>
    <property type="match status" value="1"/>
</dbReference>
<evidence type="ECO:0000256" key="6">
    <source>
        <dbReference type="ARBA" id="ARBA00023027"/>
    </source>
</evidence>
<evidence type="ECO:0000313" key="9">
    <source>
        <dbReference type="EMBL" id="KAH0855921.1"/>
    </source>
</evidence>
<feature type="region of interest" description="Disordered" evidence="8">
    <location>
        <begin position="1"/>
        <end position="22"/>
    </location>
</feature>
<dbReference type="PANTHER" id="PTHR43180">
    <property type="entry name" value="3-OXOACYL-(ACYL-CARRIER-PROTEIN) REDUCTASE (AFU_ORTHOLOGUE AFUA_6G11210)"/>
    <property type="match status" value="1"/>
</dbReference>
<sequence>THLRTRRKKLENDKDRSISEQYTRHDSDKKKCIDQEIIVRGHKLCHQGILLFCIISFKFKLEGKVALITGGASGIGKATAGKFISHGAKVVIADIQPQLGKETEQELGPNAAFCLCDVTKESDIANAVDFAVSLHTKLDIMYNNAGIPCKTPPSIVDLDLNVFDKVINTNVRGVIAGIKHAARVMIPRNSGSIICAGSVTGMMGGLSQHTYSVSKSAVIGIVRSTASELCRHRIRVNCISPFAITTSFVLDEMRQMYPNLDDSRLIKIVHGTGVLNGEVCEPVDVANAAVYLASDDSKYVNGHNLVVDGGFTTVKSLDFPAPDQSSPPSCVVDKDRNFWSFSGRNFGVDVKGNLTDALRNDAGEPKCWDSEKGCCGG</sequence>
<keyword evidence="3" id="KW-0150">Chloroplast</keyword>
<reference evidence="9 10" key="1">
    <citation type="submission" date="2021-05" db="EMBL/GenBank/DDBJ databases">
        <title>Genome Assembly of Synthetic Allotetraploid Brassica napus Reveals Homoeologous Exchanges between Subgenomes.</title>
        <authorList>
            <person name="Davis J.T."/>
        </authorList>
    </citation>
    <scope>NUCLEOTIDE SEQUENCE [LARGE SCALE GENOMIC DNA]</scope>
    <source>
        <strain evidence="10">cv. Da-Ae</strain>
        <tissue evidence="9">Seedling</tissue>
    </source>
</reference>
<dbReference type="InterPro" id="IPR002347">
    <property type="entry name" value="SDR_fam"/>
</dbReference>
<evidence type="ECO:0000256" key="8">
    <source>
        <dbReference type="SAM" id="MobiDB-lite"/>
    </source>
</evidence>
<dbReference type="InterPro" id="IPR036291">
    <property type="entry name" value="NAD(P)-bd_dom_sf"/>
</dbReference>